<evidence type="ECO:0000313" key="1">
    <source>
        <dbReference type="EMBL" id="MDA3968490.1"/>
    </source>
</evidence>
<organism evidence="1 2">
    <name type="scientific">Helicobacter ibis</name>
    <dbReference type="NCBI Taxonomy" id="2962633"/>
    <lineage>
        <taxon>Bacteria</taxon>
        <taxon>Pseudomonadati</taxon>
        <taxon>Campylobacterota</taxon>
        <taxon>Epsilonproteobacteria</taxon>
        <taxon>Campylobacterales</taxon>
        <taxon>Helicobacteraceae</taxon>
        <taxon>Helicobacter</taxon>
    </lineage>
</organism>
<protein>
    <submittedName>
        <fullName evidence="1">Uncharacterized protein</fullName>
    </submittedName>
</protein>
<evidence type="ECO:0000313" key="2">
    <source>
        <dbReference type="Proteomes" id="UP001210261"/>
    </source>
</evidence>
<gene>
    <name evidence="1" type="ORF">PF021_02240</name>
</gene>
<proteinExistence type="predicted"/>
<dbReference type="EMBL" id="JAQHXR010000001">
    <property type="protein sequence ID" value="MDA3968490.1"/>
    <property type="molecule type" value="Genomic_DNA"/>
</dbReference>
<accession>A0ABT4VCR2</accession>
<dbReference type="RefSeq" id="WP_271020777.1">
    <property type="nucleotide sequence ID" value="NZ_JAQHXR010000001.1"/>
</dbReference>
<sequence>MILQSTLYCEIDYPYESNDCYVVDKYDNKHRKLKLQRGINLLRVLESGLFYKDSLGNKFLVYPCEGSLSFEIAKKCLDFSELDVSFLDYFCAKLEHDKNATNKDRKLVELFLECFELGVYPNGFLRLQRELLGVEDETTQQ</sequence>
<keyword evidence="2" id="KW-1185">Reference proteome</keyword>
<name>A0ABT4VCR2_9HELI</name>
<dbReference type="Proteomes" id="UP001210261">
    <property type="component" value="Unassembled WGS sequence"/>
</dbReference>
<reference evidence="1 2" key="1">
    <citation type="submission" date="2023-01" db="EMBL/GenBank/DDBJ databases">
        <title>Description of Helicobacter ibis sp. nov. isolated from faecal droppings of black-faced ibis (Theristicus melanopis).</title>
        <authorList>
            <person name="Lopez-Cantillo M."/>
            <person name="Vidal-Veuthey B."/>
            <person name="Mella A."/>
            <person name="De La Haba R."/>
            <person name="Collado L."/>
        </authorList>
    </citation>
    <scope>NUCLEOTIDE SEQUENCE [LARGE SCALE GENOMIC DNA]</scope>
    <source>
        <strain evidence="1 2">A82</strain>
    </source>
</reference>
<comment type="caution">
    <text evidence="1">The sequence shown here is derived from an EMBL/GenBank/DDBJ whole genome shotgun (WGS) entry which is preliminary data.</text>
</comment>